<protein>
    <submittedName>
        <fullName evidence="4">Glycosyltransferase</fullName>
    </submittedName>
</protein>
<dbReference type="Pfam" id="PF13579">
    <property type="entry name" value="Glyco_trans_4_4"/>
    <property type="match status" value="1"/>
</dbReference>
<organism evidence="4 5">
    <name type="scientific">Propioniciclava sinopodophylli</name>
    <dbReference type="NCBI Taxonomy" id="1837344"/>
    <lineage>
        <taxon>Bacteria</taxon>
        <taxon>Bacillati</taxon>
        <taxon>Actinomycetota</taxon>
        <taxon>Actinomycetes</taxon>
        <taxon>Propionibacteriales</taxon>
        <taxon>Propionibacteriaceae</taxon>
        <taxon>Propioniciclava</taxon>
    </lineage>
</organism>
<reference evidence="4 5" key="1">
    <citation type="submission" date="2019-01" db="EMBL/GenBank/DDBJ databases">
        <title>Lactibacter flavus gen. nov., sp. nov., a novel bacterium of the family Propionibacteriaceae isolated from raw milk and dairy products.</title>
        <authorList>
            <person name="Huptas C."/>
            <person name="Wenning M."/>
            <person name="Breitenwieser F."/>
            <person name="Doll E."/>
            <person name="Von Neubeck M."/>
            <person name="Busse H.-J."/>
            <person name="Scherer S."/>
        </authorList>
    </citation>
    <scope>NUCLEOTIDE SEQUENCE [LARGE SCALE GENOMIC DNA]</scope>
    <source>
        <strain evidence="4 5">KCTC 33808</strain>
    </source>
</reference>
<evidence type="ECO:0000256" key="2">
    <source>
        <dbReference type="ARBA" id="ARBA00022679"/>
    </source>
</evidence>
<accession>A0A4V2JSA2</accession>
<dbReference type="InterPro" id="IPR028098">
    <property type="entry name" value="Glyco_trans_4-like_N"/>
</dbReference>
<dbReference type="Pfam" id="PF13692">
    <property type="entry name" value="Glyco_trans_1_4"/>
    <property type="match status" value="1"/>
</dbReference>
<dbReference type="Proteomes" id="UP000292373">
    <property type="component" value="Unassembled WGS sequence"/>
</dbReference>
<sequence length="413" mass="45818">MRVLVIAQYFPPRRSTFSSRWAWLATFLAERGHTIEVVAFLSTARQLGNLQHAFESDPPPPGVVFHPVLPVLRGQGLATRAVADVLAAMRGFRQAMAVKDVDVVVASAPSLVLAPLGWLVARAQGKPFVLDLRDAWPELMDDWREWNDDGQGPRPLHPVKKAMFPVAKYVVAGLIHTLRLKADAVVVTTERLALRLRSQGAKRVETVRNTSSKEWPYALRRVPLQQDELRVLYMGNVGRAQLLATAIRAAAHAKRSGINLTFRIVGGGPQLDAAKKIARLEDAPVEFVDRVPTYEVLDHYRWADTVLVMLRDWESMKDTVPSKLYEALLTGRHITASVAGEAADLVNHYSAGDVVPPEDVDALAALWAILATDRSCLHVPLGGRHWVRKHLTPEDLSHTFENVLTEVVEGREA</sequence>
<evidence type="ECO:0000313" key="5">
    <source>
        <dbReference type="Proteomes" id="UP000292373"/>
    </source>
</evidence>
<proteinExistence type="predicted"/>
<comment type="caution">
    <text evidence="4">The sequence shown here is derived from an EMBL/GenBank/DDBJ whole genome shotgun (WGS) entry which is preliminary data.</text>
</comment>
<dbReference type="PANTHER" id="PTHR45947">
    <property type="entry name" value="SULFOQUINOVOSYL TRANSFERASE SQD2"/>
    <property type="match status" value="1"/>
</dbReference>
<dbReference type="SUPFAM" id="SSF53756">
    <property type="entry name" value="UDP-Glycosyltransferase/glycogen phosphorylase"/>
    <property type="match status" value="1"/>
</dbReference>
<keyword evidence="2 4" id="KW-0808">Transferase</keyword>
<dbReference type="GO" id="GO:1901137">
    <property type="term" value="P:carbohydrate derivative biosynthetic process"/>
    <property type="evidence" value="ECO:0007669"/>
    <property type="project" value="UniProtKB-ARBA"/>
</dbReference>
<dbReference type="OrthoDB" id="3180470at2"/>
<dbReference type="Gene3D" id="3.40.50.2000">
    <property type="entry name" value="Glycogen Phosphorylase B"/>
    <property type="match status" value="2"/>
</dbReference>
<feature type="domain" description="Glycosyltransferase subfamily 4-like N-terminal" evidence="3">
    <location>
        <begin position="20"/>
        <end position="208"/>
    </location>
</feature>
<evidence type="ECO:0000313" key="4">
    <source>
        <dbReference type="EMBL" id="TBT83372.1"/>
    </source>
</evidence>
<dbReference type="InterPro" id="IPR050194">
    <property type="entry name" value="Glycosyltransferase_grp1"/>
</dbReference>
<dbReference type="GO" id="GO:0016758">
    <property type="term" value="F:hexosyltransferase activity"/>
    <property type="evidence" value="ECO:0007669"/>
    <property type="project" value="TreeGrafter"/>
</dbReference>
<dbReference type="EMBL" id="SDMQ01000012">
    <property type="protein sequence ID" value="TBT83372.1"/>
    <property type="molecule type" value="Genomic_DNA"/>
</dbReference>
<evidence type="ECO:0000256" key="1">
    <source>
        <dbReference type="ARBA" id="ARBA00022676"/>
    </source>
</evidence>
<dbReference type="PANTHER" id="PTHR45947:SF3">
    <property type="entry name" value="SULFOQUINOVOSYL TRANSFERASE SQD2"/>
    <property type="match status" value="1"/>
</dbReference>
<dbReference type="AlphaFoldDB" id="A0A4V2JSA2"/>
<evidence type="ECO:0000259" key="3">
    <source>
        <dbReference type="Pfam" id="PF13579"/>
    </source>
</evidence>
<gene>
    <name evidence="4" type="ORF">ET989_11840</name>
</gene>
<name>A0A4V2JSA2_9ACTN</name>
<dbReference type="RefSeq" id="WP_131169223.1">
    <property type="nucleotide sequence ID" value="NZ_SDMQ01000012.1"/>
</dbReference>
<keyword evidence="5" id="KW-1185">Reference proteome</keyword>
<keyword evidence="1" id="KW-0328">Glycosyltransferase</keyword>